<proteinExistence type="predicted"/>
<dbReference type="EMBL" id="PYVU01000704">
    <property type="protein sequence ID" value="PTB89111.1"/>
    <property type="molecule type" value="Genomic_DNA"/>
</dbReference>
<dbReference type="Proteomes" id="UP000240608">
    <property type="component" value="Unassembled WGS sequence"/>
</dbReference>
<reference evidence="1 2" key="1">
    <citation type="submission" date="2018-03" db="EMBL/GenBank/DDBJ databases">
        <title>Cross-interface Injection: A General Nanoliter Liquid Handling Method Applied to Single Cells Genome Amplification Automated Nanoliter Liquid Handling Applied to Single Cell Multiple Displacement Amplification.</title>
        <authorList>
            <person name="Yun J."/>
            <person name="Xu P."/>
            <person name="Xu J."/>
            <person name="Dai X."/>
            <person name="Wang Y."/>
            <person name="Zheng X."/>
            <person name="Cao C."/>
            <person name="Yi Q."/>
            <person name="Zhu Y."/>
            <person name="Wang L."/>
            <person name="Dong Z."/>
            <person name="Huang Y."/>
            <person name="Huang L."/>
            <person name="Du W."/>
        </authorList>
    </citation>
    <scope>NUCLEOTIDE SEQUENCE [LARGE SCALE GENOMIC DNA]</scope>
    <source>
        <strain evidence="1 2">Z-D1-2</strain>
    </source>
</reference>
<comment type="caution">
    <text evidence="1">The sequence shown here is derived from an EMBL/GenBank/DDBJ whole genome shotgun (WGS) entry which is preliminary data.</text>
</comment>
<dbReference type="AlphaFoldDB" id="A0A2T4D5M6"/>
<protein>
    <submittedName>
        <fullName evidence="1">ABC transporter permease</fullName>
    </submittedName>
</protein>
<name>A0A2T4D5M6_9BACT</name>
<evidence type="ECO:0000313" key="2">
    <source>
        <dbReference type="Proteomes" id="UP000240608"/>
    </source>
</evidence>
<sequence>ASYSGFIPVSGYSRSDNTYWPVGQEPSENNIVGIQMWRVDPDYVTTMGMKIIDGRDFNKEIASDSSGVVLNRRAFEMFGFKKGEDNAIQTNAFDESNNLIEGEFEHHKVLGVVEDFNFESMKENIGPLALFMGQSTSSLVIKLQSDEIASTLDNIEAKWSEFDSSLPFSYTFLDEEFANMYNA</sequence>
<feature type="non-terminal residue" evidence="1">
    <location>
        <position position="1"/>
    </location>
</feature>
<organism evidence="1 2">
    <name type="scientific">Marivirga lumbricoides</name>
    <dbReference type="NCBI Taxonomy" id="1046115"/>
    <lineage>
        <taxon>Bacteria</taxon>
        <taxon>Pseudomonadati</taxon>
        <taxon>Bacteroidota</taxon>
        <taxon>Cytophagia</taxon>
        <taxon>Cytophagales</taxon>
        <taxon>Marivirgaceae</taxon>
        <taxon>Marivirga</taxon>
    </lineage>
</organism>
<feature type="non-terminal residue" evidence="1">
    <location>
        <position position="183"/>
    </location>
</feature>
<gene>
    <name evidence="1" type="ORF">C9994_17555</name>
</gene>
<evidence type="ECO:0000313" key="1">
    <source>
        <dbReference type="EMBL" id="PTB89111.1"/>
    </source>
</evidence>
<accession>A0A2T4D5M6</accession>